<evidence type="ECO:0000313" key="2">
    <source>
        <dbReference type="EMBL" id="ALE17096.1"/>
    </source>
</evidence>
<dbReference type="STRING" id="361183.AMC99_01807"/>
<proteinExistence type="predicted"/>
<dbReference type="AlphaFoldDB" id="A0A0M3TAN8"/>
<organism evidence="2 3">
    <name type="scientific">Altererythrobacter epoxidivorans</name>
    <dbReference type="NCBI Taxonomy" id="361183"/>
    <lineage>
        <taxon>Bacteria</taxon>
        <taxon>Pseudomonadati</taxon>
        <taxon>Pseudomonadota</taxon>
        <taxon>Alphaproteobacteria</taxon>
        <taxon>Sphingomonadales</taxon>
        <taxon>Erythrobacteraceae</taxon>
        <taxon>Altererythrobacter</taxon>
    </lineage>
</organism>
<feature type="signal peptide" evidence="1">
    <location>
        <begin position="1"/>
        <end position="18"/>
    </location>
</feature>
<dbReference type="OrthoDB" id="69432at2"/>
<keyword evidence="1" id="KW-0732">Signal</keyword>
<dbReference type="EMBL" id="CP012669">
    <property type="protein sequence ID" value="ALE17096.1"/>
    <property type="molecule type" value="Genomic_DNA"/>
</dbReference>
<sequence length="360" mass="39941">MSLLLAAALVASAPVALPADGDPVDVVDAAARERGDRSQILVLGTWHLSALPKEFDLERFDALLDRLKEWAPEAIAIENLSGSQCDYLKEYEHRYPGTWENYCPDPSAARATTGLSASEADKEIAELLAETGKNRSAAERRRLAVLFLVTGEPDSALVQWLRLPETERRADGALTADFADMLDKRIMRRNESSLIAAHLAARLGHERVYPVDDHTGDDASGPFDYNVYGPELREIWDNDASTQRGDIYKDWNARLDAGDLSVIEWYRMMNTPEHSRLTMQGDFGAAAGARSPSGTGRQYLAYWETRNLRMVANLRHVIGPGRRVLTLVGASHKPYYERYLGMTSDVELVPVDAVLADPAE</sequence>
<gene>
    <name evidence="2" type="ORF">AMC99_01807</name>
</gene>
<evidence type="ECO:0008006" key="4">
    <source>
        <dbReference type="Google" id="ProtNLM"/>
    </source>
</evidence>
<keyword evidence="3" id="KW-1185">Reference proteome</keyword>
<dbReference type="InterPro" id="IPR043749">
    <property type="entry name" value="DUF5694"/>
</dbReference>
<dbReference type="PROSITE" id="PS00387">
    <property type="entry name" value="PPASE"/>
    <property type="match status" value="1"/>
</dbReference>
<reference evidence="2 3" key="1">
    <citation type="submission" date="2015-09" db="EMBL/GenBank/DDBJ databases">
        <title>Complete genome sequence of a benzo[a]pyrene-degrading bacterium Altererythrobacter epoxidivorans CGMCC 1.7731T.</title>
        <authorList>
            <person name="Li Z."/>
            <person name="Cheng H."/>
            <person name="Huo Y."/>
            <person name="Xu X."/>
        </authorList>
    </citation>
    <scope>NUCLEOTIDE SEQUENCE [LARGE SCALE GENOMIC DNA]</scope>
    <source>
        <strain evidence="2 3">CGMCC 1.7731</strain>
    </source>
</reference>
<dbReference type="Proteomes" id="UP000057938">
    <property type="component" value="Chromosome"/>
</dbReference>
<feature type="chain" id="PRO_5005789658" description="TraB/GumN family protein" evidence="1">
    <location>
        <begin position="19"/>
        <end position="360"/>
    </location>
</feature>
<dbReference type="Pfam" id="PF18950">
    <property type="entry name" value="DUF5694"/>
    <property type="match status" value="1"/>
</dbReference>
<evidence type="ECO:0000256" key="1">
    <source>
        <dbReference type="SAM" id="SignalP"/>
    </source>
</evidence>
<name>A0A0M3TAN8_9SPHN</name>
<dbReference type="RefSeq" id="WP_061925607.1">
    <property type="nucleotide sequence ID" value="NZ_CP012669.1"/>
</dbReference>
<dbReference type="PATRIC" id="fig|361183.4.peg.1779"/>
<accession>A0A0M3TAN8</accession>
<evidence type="ECO:0000313" key="3">
    <source>
        <dbReference type="Proteomes" id="UP000057938"/>
    </source>
</evidence>
<protein>
    <recommendedName>
        <fullName evidence="4">TraB/GumN family protein</fullName>
    </recommendedName>
</protein>
<dbReference type="KEGG" id="aep:AMC99_01807"/>